<keyword evidence="2" id="KW-0732">Signal</keyword>
<evidence type="ECO:0000259" key="4">
    <source>
        <dbReference type="Pfam" id="PF21348"/>
    </source>
</evidence>
<feature type="domain" description="Rhamnogalacturonan I lyase beta-sheet" evidence="3">
    <location>
        <begin position="39"/>
        <end position="121"/>
    </location>
</feature>
<gene>
    <name evidence="5" type="ORF">HF577_08945</name>
</gene>
<evidence type="ECO:0000313" key="6">
    <source>
        <dbReference type="Proteomes" id="UP001296706"/>
    </source>
</evidence>
<accession>A0ABX1RA01</accession>
<dbReference type="Proteomes" id="UP001296706">
    <property type="component" value="Unassembled WGS sequence"/>
</dbReference>
<dbReference type="Pfam" id="PF21348">
    <property type="entry name" value="RGL11_C"/>
    <property type="match status" value="3"/>
</dbReference>
<dbReference type="PANTHER" id="PTHR43118:SF1">
    <property type="entry name" value="RHAMNOGALACTURONAN LYASE (EUROFUNG)"/>
    <property type="match status" value="1"/>
</dbReference>
<organism evidence="5 6">
    <name type="scientific">Pseudonocardia xinjiangensis</name>
    <dbReference type="NCBI Taxonomy" id="75289"/>
    <lineage>
        <taxon>Bacteria</taxon>
        <taxon>Bacillati</taxon>
        <taxon>Actinomycetota</taxon>
        <taxon>Actinomycetes</taxon>
        <taxon>Pseudonocardiales</taxon>
        <taxon>Pseudonocardiaceae</taxon>
        <taxon>Pseudonocardia</taxon>
    </lineage>
</organism>
<keyword evidence="6" id="KW-1185">Reference proteome</keyword>
<feature type="chain" id="PRO_5046089766" description="Rhamnogalacturonan I lyase beta-sheet domain-containing protein" evidence="2">
    <location>
        <begin position="32"/>
        <end position="892"/>
    </location>
</feature>
<dbReference type="EMBL" id="JAAXKY010000020">
    <property type="protein sequence ID" value="NMH77218.1"/>
    <property type="molecule type" value="Genomic_DNA"/>
</dbReference>
<dbReference type="RefSeq" id="WP_169395289.1">
    <property type="nucleotide sequence ID" value="NZ_BAAAJH010000001.1"/>
</dbReference>
<feature type="signal peptide" evidence="2">
    <location>
        <begin position="1"/>
        <end position="31"/>
    </location>
</feature>
<evidence type="ECO:0000256" key="2">
    <source>
        <dbReference type="SAM" id="SignalP"/>
    </source>
</evidence>
<feature type="domain" description="Rhamnogalacturonan lyase family 11 C-terminal" evidence="4">
    <location>
        <begin position="507"/>
        <end position="606"/>
    </location>
</feature>
<dbReference type="Pfam" id="PF18370">
    <property type="entry name" value="RGI_lyase"/>
    <property type="match status" value="1"/>
</dbReference>
<feature type="compositionally biased region" description="Basic and acidic residues" evidence="1">
    <location>
        <begin position="881"/>
        <end position="892"/>
    </location>
</feature>
<evidence type="ECO:0000259" key="3">
    <source>
        <dbReference type="Pfam" id="PF18370"/>
    </source>
</evidence>
<dbReference type="InterPro" id="IPR028994">
    <property type="entry name" value="Integrin_alpha_N"/>
</dbReference>
<evidence type="ECO:0000313" key="5">
    <source>
        <dbReference type="EMBL" id="NMH77218.1"/>
    </source>
</evidence>
<dbReference type="InterPro" id="IPR041624">
    <property type="entry name" value="RGI_lyase"/>
</dbReference>
<evidence type="ECO:0008006" key="7">
    <source>
        <dbReference type="Google" id="ProtNLM"/>
    </source>
</evidence>
<feature type="region of interest" description="Disordered" evidence="1">
    <location>
        <begin position="872"/>
        <end position="892"/>
    </location>
</feature>
<sequence>MPRRPALRLAVAALTLAPVLTTGLITPQASAATPPPVVRQMEHLDRGVVAVKVADGVYLSWRFLGDEPDDVAFRIHRDGQLVATVTDSTNWTDPAGTATSSYEVEAVAGDGPLPRSAPVRPLANQAMDIPLQRPAPAVVPVAQTFETTVSGKQFEPVDMNLLRRIRDAHAAPAGLTEGEFAQLIAPLPAYLQEPGWAPRSPFATEAMKVEGDRYRISDGLFAELDETFRRYVDKLDRGPRLDYVRNPDGSLATATSAYTPAEAVPGDLDGDGSYELVVKWNPDNAKDSSQYGYTAPTIIDAYELDGRLLWRVDMGWNIRAGAHDTQLVVQDFDGDGRAELILKTANGTASGGVDAAGKFEVRDVVGDAEATSERMAGYVAGGDVDTLERNWDALNTYAVSWILPGGNTPPEQNVRQWGKVYTYGPIGTSEEYLTAFDGVTGRIIDSTGYAFPYGDPNWGVAPVDHRGANFEAAVADSETEPGGQVSLDPKDIPDPYWSDPATRWGYYPWGDHQGNRANRFLGGVAYLDGQRPSAIMARGYYARSTVAAYTLEDGKLRLGATFDSAALPDPDLGEERGVHSMMSADVDLDGRDEIVYGAMILDDDLTVKTVAGTWFPFPVPAPDVDLTAAMHAPDADDRFAHLVHGDAFHVGDFDPARPGPEVFIVQEQPADLHTVDRNGAEGLGYRPGAAVYDPVTGEVRAGVYTGGDNEKGVAENIDPNSPGAEYWTHGYVYSAVTGERLYATDIPMNFLVYWDGDLTRELLDAGTVSKPNTTYTERPASVGGTALFTAEGVGFNRDGGRNSPLLSADLLGDWREEIVWKVGDDRLRLYTTTIPTAHKLRTLMHDPQYRNQVASQSTVYNMAPHPGFFLDPDTAAHPLPGRRDDIDVSPKG</sequence>
<comment type="caution">
    <text evidence="5">The sequence shown here is derived from an EMBL/GenBank/DDBJ whole genome shotgun (WGS) entry which is preliminary data.</text>
</comment>
<feature type="domain" description="Rhamnogalacturonan lyase family 11 C-terminal" evidence="4">
    <location>
        <begin position="254"/>
        <end position="383"/>
    </location>
</feature>
<evidence type="ECO:0000256" key="1">
    <source>
        <dbReference type="SAM" id="MobiDB-lite"/>
    </source>
</evidence>
<dbReference type="InterPro" id="IPR013783">
    <property type="entry name" value="Ig-like_fold"/>
</dbReference>
<reference evidence="5 6" key="1">
    <citation type="submission" date="2020-04" db="EMBL/GenBank/DDBJ databases">
        <authorList>
            <person name="Klaysubun C."/>
            <person name="Duangmal K."/>
            <person name="Lipun K."/>
        </authorList>
    </citation>
    <scope>NUCLEOTIDE SEQUENCE [LARGE SCALE GENOMIC DNA]</scope>
    <source>
        <strain evidence="5 6">JCM 11839</strain>
    </source>
</reference>
<dbReference type="SUPFAM" id="SSF69318">
    <property type="entry name" value="Integrin alpha N-terminal domain"/>
    <property type="match status" value="1"/>
</dbReference>
<dbReference type="PANTHER" id="PTHR43118">
    <property type="entry name" value="RHAMNOGALACTURONAN LYASE (EUROFUNG)"/>
    <property type="match status" value="1"/>
</dbReference>
<protein>
    <recommendedName>
        <fullName evidence="7">Rhamnogalacturonan I lyase beta-sheet domain-containing protein</fullName>
    </recommendedName>
</protein>
<proteinExistence type="predicted"/>
<dbReference type="InterPro" id="IPR034641">
    <property type="entry name" value="RGL11"/>
</dbReference>
<name>A0ABX1RA01_9PSEU</name>
<dbReference type="InterPro" id="IPR049366">
    <property type="entry name" value="RGL11_C"/>
</dbReference>
<dbReference type="Gene3D" id="2.60.40.10">
    <property type="entry name" value="Immunoglobulins"/>
    <property type="match status" value="1"/>
</dbReference>
<feature type="domain" description="Rhamnogalacturonan lyase family 11 C-terminal" evidence="4">
    <location>
        <begin position="641"/>
        <end position="876"/>
    </location>
</feature>